<keyword evidence="1" id="KW-0732">Signal</keyword>
<name>A0ABW3N6G1_9FLAO</name>
<comment type="caution">
    <text evidence="2">The sequence shown here is derived from an EMBL/GenBank/DDBJ whole genome shotgun (WGS) entry which is preliminary data.</text>
</comment>
<evidence type="ECO:0000313" key="3">
    <source>
        <dbReference type="Proteomes" id="UP001597013"/>
    </source>
</evidence>
<evidence type="ECO:0000256" key="1">
    <source>
        <dbReference type="SAM" id="SignalP"/>
    </source>
</evidence>
<keyword evidence="3" id="KW-1185">Reference proteome</keyword>
<gene>
    <name evidence="2" type="ORF">ACFQ1Q_01110</name>
</gene>
<dbReference type="EMBL" id="JBHTJL010000003">
    <property type="protein sequence ID" value="MFD1061826.1"/>
    <property type="molecule type" value="Genomic_DNA"/>
</dbReference>
<reference evidence="3" key="1">
    <citation type="journal article" date="2019" name="Int. J. Syst. Evol. Microbiol.">
        <title>The Global Catalogue of Microorganisms (GCM) 10K type strain sequencing project: providing services to taxonomists for standard genome sequencing and annotation.</title>
        <authorList>
            <consortium name="The Broad Institute Genomics Platform"/>
            <consortium name="The Broad Institute Genome Sequencing Center for Infectious Disease"/>
            <person name="Wu L."/>
            <person name="Ma J."/>
        </authorList>
    </citation>
    <scope>NUCLEOTIDE SEQUENCE [LARGE SCALE GENOMIC DNA]</scope>
    <source>
        <strain evidence="3">CCUG 62215</strain>
    </source>
</reference>
<feature type="signal peptide" evidence="1">
    <location>
        <begin position="1"/>
        <end position="18"/>
    </location>
</feature>
<evidence type="ECO:0008006" key="4">
    <source>
        <dbReference type="Google" id="ProtNLM"/>
    </source>
</evidence>
<organism evidence="2 3">
    <name type="scientific">Winogradskyella litorisediminis</name>
    <dbReference type="NCBI Taxonomy" id="1156618"/>
    <lineage>
        <taxon>Bacteria</taxon>
        <taxon>Pseudomonadati</taxon>
        <taxon>Bacteroidota</taxon>
        <taxon>Flavobacteriia</taxon>
        <taxon>Flavobacteriales</taxon>
        <taxon>Flavobacteriaceae</taxon>
        <taxon>Winogradskyella</taxon>
    </lineage>
</organism>
<feature type="chain" id="PRO_5045772232" description="DUF4382 domain-containing protein" evidence="1">
    <location>
        <begin position="19"/>
        <end position="186"/>
    </location>
</feature>
<accession>A0ABW3N6G1</accession>
<dbReference type="Proteomes" id="UP001597013">
    <property type="component" value="Unassembled WGS sequence"/>
</dbReference>
<evidence type="ECO:0000313" key="2">
    <source>
        <dbReference type="EMBL" id="MFD1061826.1"/>
    </source>
</evidence>
<proteinExistence type="predicted"/>
<sequence>MKNFKIAFLMLFSVTLFNCDSDDDNNTNTDVPAVSFDVTSVIALAPNSDITNLVTFNGQNAALYTTELSVGSTLRVGRPEGLGTNDIFTYDEVIVSFEDNGEIIEINFDENTFISSDGFLQYIIPAGQPSNYFDLDEITVFEIQAIDANATVDIDYKYEMSVFIERDNITYGPYFIDPKIRVKSLN</sequence>
<dbReference type="RefSeq" id="WP_386127098.1">
    <property type="nucleotide sequence ID" value="NZ_JBHTJL010000003.1"/>
</dbReference>
<protein>
    <recommendedName>
        <fullName evidence="4">DUF4382 domain-containing protein</fullName>
    </recommendedName>
</protein>